<feature type="compositionally biased region" description="Gly residues" evidence="8">
    <location>
        <begin position="9"/>
        <end position="22"/>
    </location>
</feature>
<dbReference type="PRINTS" id="PR00367">
    <property type="entry name" value="ETHRSPELEMNT"/>
</dbReference>
<evidence type="ECO:0000313" key="11">
    <source>
        <dbReference type="Proteomes" id="UP000775213"/>
    </source>
</evidence>
<dbReference type="InterPro" id="IPR016177">
    <property type="entry name" value="DNA-bd_dom_sf"/>
</dbReference>
<dbReference type="PROSITE" id="PS51032">
    <property type="entry name" value="AP2_ERF"/>
    <property type="match status" value="1"/>
</dbReference>
<dbReference type="PANTHER" id="PTHR31985:SF231">
    <property type="entry name" value="ETHYLENE-RESPONSIVE TRANSCRIPTION FACTOR ERF014"/>
    <property type="match status" value="1"/>
</dbReference>
<accession>A0AAV7G699</accession>
<keyword evidence="6" id="KW-0539">Nucleus</keyword>
<evidence type="ECO:0000256" key="5">
    <source>
        <dbReference type="ARBA" id="ARBA00023163"/>
    </source>
</evidence>
<evidence type="ECO:0000256" key="4">
    <source>
        <dbReference type="ARBA" id="ARBA00023159"/>
    </source>
</evidence>
<dbReference type="GO" id="GO:0005634">
    <property type="term" value="C:nucleus"/>
    <property type="evidence" value="ECO:0007669"/>
    <property type="project" value="UniProtKB-SubCell"/>
</dbReference>
<dbReference type="GO" id="GO:0003700">
    <property type="term" value="F:DNA-binding transcription factor activity"/>
    <property type="evidence" value="ECO:0007669"/>
    <property type="project" value="InterPro"/>
</dbReference>
<evidence type="ECO:0000256" key="8">
    <source>
        <dbReference type="SAM" id="MobiDB-lite"/>
    </source>
</evidence>
<keyword evidence="2" id="KW-0805">Transcription regulation</keyword>
<dbReference type="PANTHER" id="PTHR31985">
    <property type="entry name" value="ETHYLENE-RESPONSIVE TRANSCRIPTION FACTOR ERF042-RELATED"/>
    <property type="match status" value="1"/>
</dbReference>
<protein>
    <recommendedName>
        <fullName evidence="9">AP2/ERF domain-containing protein</fullName>
    </recommendedName>
</protein>
<dbReference type="Proteomes" id="UP000775213">
    <property type="component" value="Unassembled WGS sequence"/>
</dbReference>
<dbReference type="CDD" id="cd00018">
    <property type="entry name" value="AP2"/>
    <property type="match status" value="1"/>
</dbReference>
<keyword evidence="4" id="KW-0010">Activator</keyword>
<dbReference type="InterPro" id="IPR001471">
    <property type="entry name" value="AP2/ERF_dom"/>
</dbReference>
<feature type="region of interest" description="Disordered" evidence="8">
    <location>
        <begin position="1"/>
        <end position="32"/>
    </location>
</feature>
<comment type="subcellular location">
    <subcellularLocation>
        <location evidence="1">Nucleus</location>
    </subcellularLocation>
</comment>
<comment type="similarity">
    <text evidence="7">Belongs to the AP2/ERF transcription factor family. ERF subfamily.</text>
</comment>
<reference evidence="10 11" key="1">
    <citation type="journal article" date="2021" name="Hortic Res">
        <title>Chromosome-scale assembly of the Dendrobium chrysotoxum genome enhances the understanding of orchid evolution.</title>
        <authorList>
            <person name="Zhang Y."/>
            <person name="Zhang G.Q."/>
            <person name="Zhang D."/>
            <person name="Liu X.D."/>
            <person name="Xu X.Y."/>
            <person name="Sun W.H."/>
            <person name="Yu X."/>
            <person name="Zhu X."/>
            <person name="Wang Z.W."/>
            <person name="Zhao X."/>
            <person name="Zhong W.Y."/>
            <person name="Chen H."/>
            <person name="Yin W.L."/>
            <person name="Huang T."/>
            <person name="Niu S.C."/>
            <person name="Liu Z.J."/>
        </authorList>
    </citation>
    <scope>NUCLEOTIDE SEQUENCE [LARGE SCALE GENOMIC DNA]</scope>
    <source>
        <strain evidence="10">Lindl</strain>
    </source>
</reference>
<name>A0AAV7G699_DENCH</name>
<dbReference type="AlphaFoldDB" id="A0AAV7G699"/>
<comment type="caution">
    <text evidence="10">The sequence shown here is derived from an EMBL/GenBank/DDBJ whole genome shotgun (WGS) entry which is preliminary data.</text>
</comment>
<dbReference type="EMBL" id="JAGFBR010000017">
    <property type="protein sequence ID" value="KAH0451265.1"/>
    <property type="molecule type" value="Genomic_DNA"/>
</dbReference>
<keyword evidence="5" id="KW-0804">Transcription</keyword>
<sequence>MKSQSPTTSGGGDGGAGAGTGTGTANKKPLKGVRMRRWGSWVSEIRNPHQKSRIWLGSYSSPEAAARAYDAAHLCLKSSSASLLSPKSIQRIAATAAADTASSPSPAEIIKSSPLSDNSSSVVATAAADSWVDFGEFQLSPPKWFVEDHMMNPSDFSTTCLQAEELNQIAGDITLWSFLK</sequence>
<feature type="domain" description="AP2/ERF" evidence="9">
    <location>
        <begin position="29"/>
        <end position="86"/>
    </location>
</feature>
<dbReference type="Pfam" id="PF00847">
    <property type="entry name" value="AP2"/>
    <property type="match status" value="1"/>
</dbReference>
<evidence type="ECO:0000256" key="6">
    <source>
        <dbReference type="ARBA" id="ARBA00023242"/>
    </source>
</evidence>
<evidence type="ECO:0000256" key="7">
    <source>
        <dbReference type="ARBA" id="ARBA00024343"/>
    </source>
</evidence>
<dbReference type="SMART" id="SM00380">
    <property type="entry name" value="AP2"/>
    <property type="match status" value="1"/>
</dbReference>
<organism evidence="10 11">
    <name type="scientific">Dendrobium chrysotoxum</name>
    <name type="common">Orchid</name>
    <dbReference type="NCBI Taxonomy" id="161865"/>
    <lineage>
        <taxon>Eukaryota</taxon>
        <taxon>Viridiplantae</taxon>
        <taxon>Streptophyta</taxon>
        <taxon>Embryophyta</taxon>
        <taxon>Tracheophyta</taxon>
        <taxon>Spermatophyta</taxon>
        <taxon>Magnoliopsida</taxon>
        <taxon>Liliopsida</taxon>
        <taxon>Asparagales</taxon>
        <taxon>Orchidaceae</taxon>
        <taxon>Epidendroideae</taxon>
        <taxon>Malaxideae</taxon>
        <taxon>Dendrobiinae</taxon>
        <taxon>Dendrobium</taxon>
    </lineage>
</organism>
<dbReference type="SUPFAM" id="SSF54171">
    <property type="entry name" value="DNA-binding domain"/>
    <property type="match status" value="1"/>
</dbReference>
<evidence type="ECO:0000256" key="3">
    <source>
        <dbReference type="ARBA" id="ARBA00023125"/>
    </source>
</evidence>
<keyword evidence="3" id="KW-0238">DNA-binding</keyword>
<gene>
    <name evidence="10" type="ORF">IEQ34_018564</name>
</gene>
<evidence type="ECO:0000256" key="1">
    <source>
        <dbReference type="ARBA" id="ARBA00004123"/>
    </source>
</evidence>
<dbReference type="Gene3D" id="3.30.730.10">
    <property type="entry name" value="AP2/ERF domain"/>
    <property type="match status" value="1"/>
</dbReference>
<evidence type="ECO:0000259" key="9">
    <source>
        <dbReference type="PROSITE" id="PS51032"/>
    </source>
</evidence>
<dbReference type="InterPro" id="IPR051032">
    <property type="entry name" value="AP2/ERF_TF_ERF_subfamily"/>
</dbReference>
<evidence type="ECO:0000313" key="10">
    <source>
        <dbReference type="EMBL" id="KAH0451265.1"/>
    </source>
</evidence>
<proteinExistence type="inferred from homology"/>
<keyword evidence="11" id="KW-1185">Reference proteome</keyword>
<dbReference type="GO" id="GO:0003677">
    <property type="term" value="F:DNA binding"/>
    <property type="evidence" value="ECO:0007669"/>
    <property type="project" value="UniProtKB-KW"/>
</dbReference>
<evidence type="ECO:0000256" key="2">
    <source>
        <dbReference type="ARBA" id="ARBA00023015"/>
    </source>
</evidence>
<dbReference type="InterPro" id="IPR036955">
    <property type="entry name" value="AP2/ERF_dom_sf"/>
</dbReference>